<dbReference type="AlphaFoldDB" id="A0A365P9K8"/>
<evidence type="ECO:0000313" key="2">
    <source>
        <dbReference type="EMBL" id="MDN4505202.1"/>
    </source>
</evidence>
<keyword evidence="5" id="KW-1185">Reference proteome</keyword>
<dbReference type="NCBIfam" id="TIGR03083">
    <property type="entry name" value="maleylpyruvate isomerase family mycothiol-dependent enzyme"/>
    <property type="match status" value="1"/>
</dbReference>
<evidence type="ECO:0000313" key="3">
    <source>
        <dbReference type="EMBL" id="RBA35405.1"/>
    </source>
</evidence>
<dbReference type="InterPro" id="IPR034660">
    <property type="entry name" value="DinB/YfiT-like"/>
</dbReference>
<sequence length="214" mass="23485">MGRTRADRDRLWAAIHVERAALADELGALRDAEWRTGSLCTRWSVEKVLAHLTAVARTGRVRWVRSIVGAGFDTDKHNRRRMREQLRDSPGGTLENFVDSSSLRVSPFGDPAAWLGETIVHAEDIRRPLGLTRAYPVDPLTGVARFYASQDFAVNSARLVKGLRLRATDGPFEAGAGPEVEGPTLALVMAMAGRPVFLDELSGGGVDELRRRIG</sequence>
<evidence type="ECO:0000313" key="5">
    <source>
        <dbReference type="Proteomes" id="UP001172702"/>
    </source>
</evidence>
<dbReference type="RefSeq" id="WP_067714949.1">
    <property type="nucleotide sequence ID" value="NZ_JALXXI010000049.1"/>
</dbReference>
<comment type="caution">
    <text evidence="3">The sequence shown here is derived from an EMBL/GenBank/DDBJ whole genome shotgun (WGS) entry which is preliminary data.</text>
</comment>
<proteinExistence type="predicted"/>
<keyword evidence="3" id="KW-0413">Isomerase</keyword>
<dbReference type="SUPFAM" id="SSF109854">
    <property type="entry name" value="DinB/YfiT-like putative metalloenzymes"/>
    <property type="match status" value="1"/>
</dbReference>
<dbReference type="GO" id="GO:0046872">
    <property type="term" value="F:metal ion binding"/>
    <property type="evidence" value="ECO:0007669"/>
    <property type="project" value="InterPro"/>
</dbReference>
<keyword evidence="3" id="KW-0670">Pyruvate</keyword>
<dbReference type="Proteomes" id="UP001172702">
    <property type="component" value="Unassembled WGS sequence"/>
</dbReference>
<organism evidence="3 4">
    <name type="scientific">Dietzia maris</name>
    <dbReference type="NCBI Taxonomy" id="37915"/>
    <lineage>
        <taxon>Bacteria</taxon>
        <taxon>Bacillati</taxon>
        <taxon>Actinomycetota</taxon>
        <taxon>Actinomycetes</taxon>
        <taxon>Mycobacteriales</taxon>
        <taxon>Dietziaceae</taxon>
        <taxon>Dietzia</taxon>
    </lineage>
</organism>
<reference evidence="2 5" key="2">
    <citation type="submission" date="2023-07" db="EMBL/GenBank/DDBJ databases">
        <title>Strategy for survival of the halotoleranting strain Dietzia MX2 from the Yakshinskoe mineral salts deposit.</title>
        <authorList>
            <person name="Kharitonova M.A."/>
            <person name="Kupriyanova-Ashina F.G."/>
            <person name="Shakirov T.R."/>
            <person name="Vafina M.S."/>
            <person name="Ilinskaya O.N."/>
        </authorList>
    </citation>
    <scope>NUCLEOTIDE SEQUENCE [LARGE SCALE GENOMIC DNA]</scope>
    <source>
        <strain evidence="2 5">MX2</strain>
    </source>
</reference>
<dbReference type="EMBL" id="JAUHTB010000003">
    <property type="protein sequence ID" value="MDN4505202.1"/>
    <property type="molecule type" value="Genomic_DNA"/>
</dbReference>
<dbReference type="Proteomes" id="UP000252187">
    <property type="component" value="Unassembled WGS sequence"/>
</dbReference>
<dbReference type="InterPro" id="IPR017517">
    <property type="entry name" value="Maleyloyr_isom"/>
</dbReference>
<dbReference type="GO" id="GO:0016853">
    <property type="term" value="F:isomerase activity"/>
    <property type="evidence" value="ECO:0007669"/>
    <property type="project" value="UniProtKB-KW"/>
</dbReference>
<feature type="domain" description="Mycothiol-dependent maleylpyruvate isomerase metal-binding" evidence="1">
    <location>
        <begin position="18"/>
        <end position="91"/>
    </location>
</feature>
<protein>
    <submittedName>
        <fullName evidence="3">Maleylpyruvate isomerase family mycothiol-dependent enzyme</fullName>
    </submittedName>
</protein>
<evidence type="ECO:0000259" key="1">
    <source>
        <dbReference type="Pfam" id="PF11716"/>
    </source>
</evidence>
<dbReference type="EMBL" id="QNTT01000024">
    <property type="protein sequence ID" value="RBA35405.1"/>
    <property type="molecule type" value="Genomic_DNA"/>
</dbReference>
<dbReference type="Pfam" id="PF11716">
    <property type="entry name" value="MDMPI_N"/>
    <property type="match status" value="1"/>
</dbReference>
<reference evidence="3 4" key="1">
    <citation type="submission" date="2018-06" db="EMBL/GenBank/DDBJ databases">
        <title>Whole genome sequencing of four bacterial strains from South Shetland trench revealing bio-synthetic gene clusters.</title>
        <authorList>
            <person name="Abdel-Mageed W.M."/>
            <person name="Lehri B."/>
            <person name="Jarmusch S.A."/>
            <person name="Miranda K."/>
            <person name="Goodfellow M."/>
            <person name="Jaspars M."/>
            <person name="Karlyshev A.V."/>
        </authorList>
    </citation>
    <scope>NUCLEOTIDE SEQUENCE [LARGE SCALE GENOMIC DNA]</scope>
    <source>
        <strain evidence="3 4">SST1</strain>
    </source>
</reference>
<gene>
    <name evidence="3" type="ORF">DQ226_10220</name>
    <name evidence="2" type="ORF">QYF62_03895</name>
</gene>
<name>A0A365P9K8_9ACTN</name>
<dbReference type="Gene3D" id="1.20.120.450">
    <property type="entry name" value="dinb family like domain"/>
    <property type="match status" value="1"/>
</dbReference>
<dbReference type="InterPro" id="IPR024344">
    <property type="entry name" value="MDMPI_metal-binding"/>
</dbReference>
<evidence type="ECO:0000313" key="4">
    <source>
        <dbReference type="Proteomes" id="UP000252187"/>
    </source>
</evidence>
<accession>A0A365P9K8</accession>